<keyword evidence="1" id="KW-0175">Coiled coil</keyword>
<accession>A0A834ZFS9</accession>
<dbReference type="GO" id="GO:0035493">
    <property type="term" value="P:SNARE complex assembly"/>
    <property type="evidence" value="ECO:0007669"/>
    <property type="project" value="TreeGrafter"/>
</dbReference>
<dbReference type="GO" id="GO:0000323">
    <property type="term" value="C:lytic vacuole"/>
    <property type="evidence" value="ECO:0007669"/>
    <property type="project" value="TreeGrafter"/>
</dbReference>
<dbReference type="Proteomes" id="UP000655225">
    <property type="component" value="Unassembled WGS sequence"/>
</dbReference>
<dbReference type="AlphaFoldDB" id="A0A834ZFS9"/>
<evidence type="ECO:0000256" key="1">
    <source>
        <dbReference type="ARBA" id="ARBA00023054"/>
    </source>
</evidence>
<gene>
    <name evidence="2" type="ORF">HHK36_008036</name>
</gene>
<dbReference type="Pfam" id="PF10186">
    <property type="entry name" value="ATG14"/>
    <property type="match status" value="1"/>
</dbReference>
<dbReference type="GO" id="GO:0000149">
    <property type="term" value="F:SNARE binding"/>
    <property type="evidence" value="ECO:0007669"/>
    <property type="project" value="TreeGrafter"/>
</dbReference>
<dbReference type="GO" id="GO:0005768">
    <property type="term" value="C:endosome"/>
    <property type="evidence" value="ECO:0007669"/>
    <property type="project" value="TreeGrafter"/>
</dbReference>
<organism evidence="2 3">
    <name type="scientific">Tetracentron sinense</name>
    <name type="common">Spur-leaf</name>
    <dbReference type="NCBI Taxonomy" id="13715"/>
    <lineage>
        <taxon>Eukaryota</taxon>
        <taxon>Viridiplantae</taxon>
        <taxon>Streptophyta</taxon>
        <taxon>Embryophyta</taxon>
        <taxon>Tracheophyta</taxon>
        <taxon>Spermatophyta</taxon>
        <taxon>Magnoliopsida</taxon>
        <taxon>Trochodendrales</taxon>
        <taxon>Trochodendraceae</taxon>
        <taxon>Tetracentron</taxon>
    </lineage>
</organism>
<proteinExistence type="predicted"/>
<evidence type="ECO:0000313" key="2">
    <source>
        <dbReference type="EMBL" id="KAF8405957.1"/>
    </source>
</evidence>
<reference evidence="2 3" key="1">
    <citation type="submission" date="2020-04" db="EMBL/GenBank/DDBJ databases">
        <title>Plant Genome Project.</title>
        <authorList>
            <person name="Zhang R.-G."/>
        </authorList>
    </citation>
    <scope>NUCLEOTIDE SEQUENCE [LARGE SCALE GENOMIC DNA]</scope>
    <source>
        <strain evidence="2">YNK0</strain>
        <tissue evidence="2">Leaf</tissue>
    </source>
</reference>
<dbReference type="InterPro" id="IPR018791">
    <property type="entry name" value="UV_resistance/autophagy_Atg14"/>
</dbReference>
<keyword evidence="3" id="KW-1185">Reference proteome</keyword>
<sequence length="264" mass="30250">MADIAILVAEDYERMVKSYAKRNEGQDLDLVSCISVLARRLDGVSWLTKKIGEEKFEAAKRVLEPKSFEEIAVWLVDERPDDDKKNQLNKYNMSLKSSKCVRDSLYLRLSEGLVAKSKADDQLSWRVLQYEKLARLREKMHLTEKQLLQGKAKIEKMSNDLKVKYGLLDSAMSMLERNRVEQLEKFYPNLICTQSLGHMAITSERLHKQSVVMKQICKLFPQRRVDGERKDGSSGLYDQICNARLPRGLDPHSVPSDELAASLG</sequence>
<protein>
    <submittedName>
        <fullName evidence="2">Uncharacterized protein</fullName>
    </submittedName>
</protein>
<dbReference type="GO" id="GO:0032991">
    <property type="term" value="C:protein-containing complex"/>
    <property type="evidence" value="ECO:0007669"/>
    <property type="project" value="UniProtKB-ARBA"/>
</dbReference>
<comment type="caution">
    <text evidence="2">The sequence shown here is derived from an EMBL/GenBank/DDBJ whole genome shotgun (WGS) entry which is preliminary data.</text>
</comment>
<dbReference type="PANTHER" id="PTHR15157:SF5">
    <property type="entry name" value="UV RADIATION RESISTANCE-ASSOCIATED GENE PROTEIN"/>
    <property type="match status" value="1"/>
</dbReference>
<dbReference type="OrthoDB" id="2019752at2759"/>
<evidence type="ECO:0000313" key="3">
    <source>
        <dbReference type="Proteomes" id="UP000655225"/>
    </source>
</evidence>
<name>A0A834ZFS9_TETSI</name>
<dbReference type="PANTHER" id="PTHR15157">
    <property type="entry name" value="UV RADIATION RESISTANCE-ASSOCIATED GENE PROTEIN"/>
    <property type="match status" value="1"/>
</dbReference>
<dbReference type="EMBL" id="JABCRI010000005">
    <property type="protein sequence ID" value="KAF8405957.1"/>
    <property type="molecule type" value="Genomic_DNA"/>
</dbReference>